<evidence type="ECO:0000256" key="5">
    <source>
        <dbReference type="ARBA" id="ARBA00023154"/>
    </source>
</evidence>
<comment type="function">
    <text evidence="8">Catalyzes the stereoinversion of LL-2,6-diaminopimelate (L,L-DAP) to meso-diaminopimelate (meso-DAP), a precursor of L-lysine and an essential component of the bacterial peptidoglycan.</text>
</comment>
<sequence length="262" mass="29636">MKIEFYKYQGTGNDFILLDNRENMYSNITPRQVNFLCHRRFGVGADGLMMLSEKPGFDFEMTYFNSDGNTSSMCGNGGRCIVKFASMLGIKKTNYNFYAVDGAHEAEIDLNGEVRLKMKDVDDVEFSYTYYVLNTGSPHYVKSVPDVNQLDVVAEGREIRNSKEFAREGINVNFIETIDDDTIYVRTYERGVEDETYSCGTGVTASALISAHNDNGFNRVEVKTRGGRLSVEFEKISDKKFKNIWLCGPAEMVFKGETKVSI</sequence>
<comment type="pathway">
    <text evidence="1 8">Amino-acid biosynthesis; L-lysine biosynthesis via DAP pathway; DL-2,6-diaminopimelate from LL-2,6-diaminopimelate: step 1/1.</text>
</comment>
<feature type="binding site" evidence="8">
    <location>
        <begin position="75"/>
        <end position="76"/>
    </location>
    <ligand>
        <name>substrate</name>
    </ligand>
</feature>
<dbReference type="Proteomes" id="UP000326903">
    <property type="component" value="Unassembled WGS sequence"/>
</dbReference>
<evidence type="ECO:0000256" key="3">
    <source>
        <dbReference type="ARBA" id="ARBA00013080"/>
    </source>
</evidence>
<comment type="similarity">
    <text evidence="2 8">Belongs to the diaminopimelate epimerase family.</text>
</comment>
<dbReference type="EMBL" id="VYQF01000003">
    <property type="protein sequence ID" value="KAA9038655.1"/>
    <property type="molecule type" value="Genomic_DNA"/>
</dbReference>
<feature type="binding site" evidence="8">
    <location>
        <begin position="189"/>
        <end position="190"/>
    </location>
    <ligand>
        <name>substrate</name>
    </ligand>
</feature>
<comment type="subunit">
    <text evidence="8">Homodimer.</text>
</comment>
<dbReference type="GO" id="GO:0005829">
    <property type="term" value="C:cytosol"/>
    <property type="evidence" value="ECO:0007669"/>
    <property type="project" value="TreeGrafter"/>
</dbReference>
<evidence type="ECO:0000256" key="9">
    <source>
        <dbReference type="PROSITE-ProRule" id="PRU10125"/>
    </source>
</evidence>
<evidence type="ECO:0000256" key="8">
    <source>
        <dbReference type="HAMAP-Rule" id="MF_00197"/>
    </source>
</evidence>
<gene>
    <name evidence="8" type="primary">dapF</name>
    <name evidence="10" type="ORF">FW778_13970</name>
</gene>
<keyword evidence="5 8" id="KW-0457">Lysine biosynthesis</keyword>
<evidence type="ECO:0000256" key="2">
    <source>
        <dbReference type="ARBA" id="ARBA00010219"/>
    </source>
</evidence>
<organism evidence="10 11">
    <name type="scientific">Ginsengibacter hankyongi</name>
    <dbReference type="NCBI Taxonomy" id="2607284"/>
    <lineage>
        <taxon>Bacteria</taxon>
        <taxon>Pseudomonadati</taxon>
        <taxon>Bacteroidota</taxon>
        <taxon>Chitinophagia</taxon>
        <taxon>Chitinophagales</taxon>
        <taxon>Chitinophagaceae</taxon>
        <taxon>Ginsengibacter</taxon>
    </lineage>
</organism>
<dbReference type="NCBIfam" id="TIGR00652">
    <property type="entry name" value="DapF"/>
    <property type="match status" value="1"/>
</dbReference>
<feature type="active site" description="Proton donor" evidence="8">
    <location>
        <position position="74"/>
    </location>
</feature>
<reference evidence="10 11" key="1">
    <citation type="submission" date="2019-09" db="EMBL/GenBank/DDBJ databases">
        <title>Draft genome sequence of Ginsengibacter sp. BR5-29.</title>
        <authorList>
            <person name="Im W.-T."/>
        </authorList>
    </citation>
    <scope>NUCLEOTIDE SEQUENCE [LARGE SCALE GENOMIC DNA]</scope>
    <source>
        <strain evidence="10 11">BR5-29</strain>
    </source>
</reference>
<accession>A0A5J5IJV3</accession>
<feature type="binding site" evidence="8">
    <location>
        <position position="171"/>
    </location>
    <ligand>
        <name>substrate</name>
    </ligand>
</feature>
<keyword evidence="4 8" id="KW-0028">Amino-acid biosynthesis</keyword>
<dbReference type="InterPro" id="IPR001653">
    <property type="entry name" value="DAP_epimerase_DapF"/>
</dbReference>
<dbReference type="Pfam" id="PF01678">
    <property type="entry name" value="DAP_epimerase"/>
    <property type="match status" value="2"/>
</dbReference>
<feature type="site" description="Could be important to modulate the pK values of the two catalytic cysteine residues" evidence="8">
    <location>
        <position position="189"/>
    </location>
</feature>
<keyword evidence="6 8" id="KW-0413">Isomerase</keyword>
<feature type="binding site" evidence="8">
    <location>
        <begin position="200"/>
        <end position="201"/>
    </location>
    <ligand>
        <name>substrate</name>
    </ligand>
</feature>
<comment type="caution">
    <text evidence="10">The sequence shown here is derived from an EMBL/GenBank/DDBJ whole genome shotgun (WGS) entry which is preliminary data.</text>
</comment>
<evidence type="ECO:0000256" key="1">
    <source>
        <dbReference type="ARBA" id="ARBA00005196"/>
    </source>
</evidence>
<feature type="active site" evidence="9">
    <location>
        <position position="74"/>
    </location>
</feature>
<dbReference type="InterPro" id="IPR018510">
    <property type="entry name" value="DAP_epimerase_AS"/>
</dbReference>
<dbReference type="UniPathway" id="UPA00034">
    <property type="reaction ID" value="UER00025"/>
</dbReference>
<comment type="caution">
    <text evidence="8">Lacks conserved residue(s) required for the propagation of feature annotation.</text>
</comment>
<name>A0A5J5IJV3_9BACT</name>
<dbReference type="GO" id="GO:0008837">
    <property type="term" value="F:diaminopimelate epimerase activity"/>
    <property type="evidence" value="ECO:0007669"/>
    <property type="project" value="UniProtKB-UniRule"/>
</dbReference>
<protein>
    <recommendedName>
        <fullName evidence="3 8">Diaminopimelate epimerase</fullName>
        <shortName evidence="8">DAP epimerase</shortName>
        <ecNumber evidence="3 8">5.1.1.7</ecNumber>
    </recommendedName>
    <alternativeName>
        <fullName evidence="8">PLP-independent amino acid racemase</fullName>
    </alternativeName>
</protein>
<dbReference type="PANTHER" id="PTHR31689:SF0">
    <property type="entry name" value="DIAMINOPIMELATE EPIMERASE"/>
    <property type="match status" value="1"/>
</dbReference>
<proteinExistence type="inferred from homology"/>
<feature type="binding site" evidence="8">
    <location>
        <position position="65"/>
    </location>
    <ligand>
        <name>substrate</name>
    </ligand>
</feature>
<evidence type="ECO:0000256" key="4">
    <source>
        <dbReference type="ARBA" id="ARBA00022605"/>
    </source>
</evidence>
<dbReference type="RefSeq" id="WP_150415376.1">
    <property type="nucleotide sequence ID" value="NZ_VYQF01000003.1"/>
</dbReference>
<keyword evidence="11" id="KW-1185">Reference proteome</keyword>
<dbReference type="AlphaFoldDB" id="A0A5J5IJV3"/>
<feature type="site" description="Could be important to modulate the pK values of the two catalytic cysteine residues" evidence="8">
    <location>
        <position position="139"/>
    </location>
</feature>
<dbReference type="HAMAP" id="MF_00197">
    <property type="entry name" value="DAP_epimerase"/>
    <property type="match status" value="1"/>
</dbReference>
<dbReference type="EC" id="5.1.1.7" evidence="3 8"/>
<comment type="subcellular location">
    <subcellularLocation>
        <location evidence="8">Cytoplasm</location>
    </subcellularLocation>
</comment>
<dbReference type="Gene3D" id="3.10.310.10">
    <property type="entry name" value="Diaminopimelate Epimerase, Chain A, domain 1"/>
    <property type="match status" value="2"/>
</dbReference>
<feature type="binding site" evidence="8">
    <location>
        <position position="13"/>
    </location>
    <ligand>
        <name>substrate</name>
    </ligand>
</feature>
<evidence type="ECO:0000256" key="7">
    <source>
        <dbReference type="ARBA" id="ARBA00051712"/>
    </source>
</evidence>
<dbReference type="PANTHER" id="PTHR31689">
    <property type="entry name" value="DIAMINOPIMELATE EPIMERASE, CHLOROPLASTIC"/>
    <property type="match status" value="1"/>
</dbReference>
<keyword evidence="8" id="KW-0963">Cytoplasm</keyword>
<evidence type="ECO:0000256" key="6">
    <source>
        <dbReference type="ARBA" id="ARBA00023235"/>
    </source>
</evidence>
<dbReference type="PROSITE" id="PS01326">
    <property type="entry name" value="DAP_EPIMERASE"/>
    <property type="match status" value="1"/>
</dbReference>
<feature type="active site" description="Proton acceptor" evidence="8">
    <location>
        <position position="199"/>
    </location>
</feature>
<evidence type="ECO:0000313" key="10">
    <source>
        <dbReference type="EMBL" id="KAA9038655.1"/>
    </source>
</evidence>
<dbReference type="SUPFAM" id="SSF54506">
    <property type="entry name" value="Diaminopimelate epimerase-like"/>
    <property type="match status" value="2"/>
</dbReference>
<comment type="catalytic activity">
    <reaction evidence="7 8">
        <text>(2S,6S)-2,6-diaminopimelate = meso-2,6-diaminopimelate</text>
        <dbReference type="Rhea" id="RHEA:15393"/>
        <dbReference type="ChEBI" id="CHEBI:57609"/>
        <dbReference type="ChEBI" id="CHEBI:57791"/>
        <dbReference type="EC" id="5.1.1.7"/>
    </reaction>
</comment>
<dbReference type="GO" id="GO:0009089">
    <property type="term" value="P:lysine biosynthetic process via diaminopimelate"/>
    <property type="evidence" value="ECO:0007669"/>
    <property type="project" value="UniProtKB-UniRule"/>
</dbReference>
<evidence type="ECO:0000313" key="11">
    <source>
        <dbReference type="Proteomes" id="UP000326903"/>
    </source>
</evidence>